<protein>
    <submittedName>
        <fullName evidence="5">3-oxoacyl-[acyl-carrier-protein] reductase FabG</fullName>
        <ecNumber evidence="5">1.1.1.100</ecNumber>
    </submittedName>
    <submittedName>
        <fullName evidence="4">NAD(P)-dependent oxidoreductase</fullName>
    </submittedName>
    <submittedName>
        <fullName evidence="3">SDR family oxidoreductase</fullName>
    </submittedName>
</protein>
<dbReference type="InterPro" id="IPR020904">
    <property type="entry name" value="Sc_DH/Rdtase_CS"/>
</dbReference>
<evidence type="ECO:0000313" key="6">
    <source>
        <dbReference type="Proteomes" id="UP000219947"/>
    </source>
</evidence>
<evidence type="ECO:0000313" key="5">
    <source>
        <dbReference type="EMBL" id="VEJ30396.1"/>
    </source>
</evidence>
<sequence length="254" mass="26479">MTHQKRPGCALVTGASGDIGAQIALRLAQDGWNIAVGYATGIERAEEVAGRIRECGVSAMPIKIDVTSTTSVDDAFDALEDSLGQVTVLVNNAGIRSDGLVAGLSDDEWDAAISTNLSSVFRTSRRALGPMIRARFGRIINISSILAGRTIAGTGSYSAAKSGILGITRAMAIEVARRGVTVNAVCPGLVETSMTEEVETFTQSVQRAVPMARPAQARDIAECVAFLASDRADYITGQSIAVDGGLSAQAFSLN</sequence>
<dbReference type="Proteomes" id="UP000769484">
    <property type="component" value="Unassembled WGS sequence"/>
</dbReference>
<dbReference type="InterPro" id="IPR002347">
    <property type="entry name" value="SDR_fam"/>
</dbReference>
<evidence type="ECO:0000313" key="7">
    <source>
        <dbReference type="Proteomes" id="UP000270988"/>
    </source>
</evidence>
<proteinExistence type="inferred from homology"/>
<evidence type="ECO:0000313" key="4">
    <source>
        <dbReference type="EMBL" id="PEN15717.1"/>
    </source>
</evidence>
<dbReference type="PROSITE" id="PS00061">
    <property type="entry name" value="ADH_SHORT"/>
    <property type="match status" value="1"/>
</dbReference>
<dbReference type="PANTHER" id="PTHR42879">
    <property type="entry name" value="3-OXOACYL-(ACYL-CARRIER-PROTEIN) REDUCTASE"/>
    <property type="match status" value="1"/>
</dbReference>
<dbReference type="Proteomes" id="UP000219947">
    <property type="component" value="Unassembled WGS sequence"/>
</dbReference>
<dbReference type="GO" id="GO:0032787">
    <property type="term" value="P:monocarboxylic acid metabolic process"/>
    <property type="evidence" value="ECO:0007669"/>
    <property type="project" value="UniProtKB-ARBA"/>
</dbReference>
<evidence type="ECO:0000313" key="3">
    <source>
        <dbReference type="EMBL" id="MBF1649504.1"/>
    </source>
</evidence>
<name>A0A2A8D4G8_9MICC</name>
<dbReference type="SUPFAM" id="SSF51735">
    <property type="entry name" value="NAD(P)-binding Rossmann-fold domains"/>
    <property type="match status" value="1"/>
</dbReference>
<reference evidence="4" key="1">
    <citation type="submission" date="2017-10" db="EMBL/GenBank/DDBJ databases">
        <title>Kefir isolates.</title>
        <authorList>
            <person name="Kim Y."/>
            <person name="Blasche S."/>
        </authorList>
    </citation>
    <scope>NUCLEOTIDE SEQUENCE [LARGE SCALE GENOMIC DNA]</scope>
    <source>
        <strain evidence="4">OG2-2</strain>
    </source>
</reference>
<accession>A0A2A8D4G8</accession>
<dbReference type="EC" id="1.1.1.100" evidence="5"/>
<organism evidence="4 6">
    <name type="scientific">Rothia dentocariosa</name>
    <dbReference type="NCBI Taxonomy" id="2047"/>
    <lineage>
        <taxon>Bacteria</taxon>
        <taxon>Bacillati</taxon>
        <taxon>Actinomycetota</taxon>
        <taxon>Actinomycetes</taxon>
        <taxon>Micrococcales</taxon>
        <taxon>Micrococcaceae</taxon>
        <taxon>Rothia</taxon>
    </lineage>
</organism>
<dbReference type="Proteomes" id="UP000270988">
    <property type="component" value="Chromosome"/>
</dbReference>
<dbReference type="InterPro" id="IPR036291">
    <property type="entry name" value="NAD(P)-bd_dom_sf"/>
</dbReference>
<dbReference type="InterPro" id="IPR050259">
    <property type="entry name" value="SDR"/>
</dbReference>
<evidence type="ECO:0000256" key="1">
    <source>
        <dbReference type="ARBA" id="ARBA00006484"/>
    </source>
</evidence>
<dbReference type="PRINTS" id="PR00080">
    <property type="entry name" value="SDRFAMILY"/>
</dbReference>
<dbReference type="EMBL" id="PDEV01000004">
    <property type="protein sequence ID" value="PEN15717.1"/>
    <property type="molecule type" value="Genomic_DNA"/>
</dbReference>
<gene>
    <name evidence="5" type="primary">fabG_2</name>
    <name evidence="4" type="ORF">CRM92_08910</name>
    <name evidence="3" type="ORF">HXO56_05340</name>
    <name evidence="5" type="ORF">NCTC10918_01675</name>
</gene>
<dbReference type="EMBL" id="JABZXJ010000017">
    <property type="protein sequence ID" value="MBF1649504.1"/>
    <property type="molecule type" value="Genomic_DNA"/>
</dbReference>
<dbReference type="Pfam" id="PF13561">
    <property type="entry name" value="adh_short_C2"/>
    <property type="match status" value="1"/>
</dbReference>
<dbReference type="AlphaFoldDB" id="A0A2A8D4G8"/>
<dbReference type="PANTHER" id="PTHR42879:SF2">
    <property type="entry name" value="3-OXOACYL-[ACYL-CARRIER-PROTEIN] REDUCTASE FABG"/>
    <property type="match status" value="1"/>
</dbReference>
<dbReference type="RefSeq" id="WP_048754943.1">
    <property type="nucleotide sequence ID" value="NZ_CABFMC010000003.1"/>
</dbReference>
<dbReference type="Gene3D" id="3.40.50.720">
    <property type="entry name" value="NAD(P)-binding Rossmann-like Domain"/>
    <property type="match status" value="1"/>
</dbReference>
<keyword evidence="2 5" id="KW-0560">Oxidoreductase</keyword>
<reference evidence="5 7" key="2">
    <citation type="submission" date="2018-12" db="EMBL/GenBank/DDBJ databases">
        <authorList>
            <consortium name="Pathogen Informatics"/>
        </authorList>
    </citation>
    <scope>NUCLEOTIDE SEQUENCE [LARGE SCALE GENOMIC DNA]</scope>
    <source>
        <strain evidence="5 7">NCTC10918</strain>
    </source>
</reference>
<dbReference type="STRING" id="762948.HMPREF0733_10610"/>
<comment type="similarity">
    <text evidence="1">Belongs to the short-chain dehydrogenases/reductases (SDR) family.</text>
</comment>
<dbReference type="FunFam" id="3.40.50.720:FF:000173">
    <property type="entry name" value="3-oxoacyl-[acyl-carrier protein] reductase"/>
    <property type="match status" value="1"/>
</dbReference>
<dbReference type="EMBL" id="LR134521">
    <property type="protein sequence ID" value="VEJ30396.1"/>
    <property type="molecule type" value="Genomic_DNA"/>
</dbReference>
<dbReference type="GO" id="GO:0004316">
    <property type="term" value="F:3-oxoacyl-[acyl-carrier-protein] reductase (NADPH) activity"/>
    <property type="evidence" value="ECO:0007669"/>
    <property type="project" value="UniProtKB-EC"/>
</dbReference>
<keyword evidence="6" id="KW-1185">Reference proteome</keyword>
<reference evidence="3" key="3">
    <citation type="submission" date="2020-04" db="EMBL/GenBank/DDBJ databases">
        <title>Deep metagenomics examines the oral microbiome during advanced dental caries in children, revealing novel taxa and co-occurrences with host molecules.</title>
        <authorList>
            <person name="Baker J.L."/>
            <person name="Morton J.T."/>
            <person name="Dinis M."/>
            <person name="Alvarez R."/>
            <person name="Tran N.C."/>
            <person name="Knight R."/>
            <person name="Edlund A."/>
        </authorList>
    </citation>
    <scope>NUCLEOTIDE SEQUENCE</scope>
    <source>
        <strain evidence="3">JCVI_47_bin.4</strain>
    </source>
</reference>
<dbReference type="PRINTS" id="PR00081">
    <property type="entry name" value="GDHRDH"/>
</dbReference>
<evidence type="ECO:0000256" key="2">
    <source>
        <dbReference type="ARBA" id="ARBA00023002"/>
    </source>
</evidence>